<organism evidence="3 4">
    <name type="scientific">Pannonibacter indicus</name>
    <dbReference type="NCBI Taxonomy" id="466044"/>
    <lineage>
        <taxon>Bacteria</taxon>
        <taxon>Pseudomonadati</taxon>
        <taxon>Pseudomonadota</taxon>
        <taxon>Alphaproteobacteria</taxon>
        <taxon>Hyphomicrobiales</taxon>
        <taxon>Stappiaceae</taxon>
        <taxon>Pannonibacter</taxon>
    </lineage>
</organism>
<protein>
    <submittedName>
        <fullName evidence="3">Protein-tyrosine-phosphatase</fullName>
    </submittedName>
</protein>
<dbReference type="GO" id="GO:0046685">
    <property type="term" value="P:response to arsenic-containing substance"/>
    <property type="evidence" value="ECO:0007669"/>
    <property type="project" value="UniProtKB-KW"/>
</dbReference>
<dbReference type="Pfam" id="PF01451">
    <property type="entry name" value="LMWPc"/>
    <property type="match status" value="1"/>
</dbReference>
<dbReference type="InterPro" id="IPR036196">
    <property type="entry name" value="Ptyr_pPase_sf"/>
</dbReference>
<dbReference type="SMART" id="SM00226">
    <property type="entry name" value="LMWPc"/>
    <property type="match status" value="1"/>
</dbReference>
<gene>
    <name evidence="3" type="ORF">Ga0061067_108163</name>
</gene>
<dbReference type="PANTHER" id="PTHR43428">
    <property type="entry name" value="ARSENATE REDUCTASE"/>
    <property type="match status" value="1"/>
</dbReference>
<dbReference type="EMBL" id="CYHE01000008">
    <property type="protein sequence ID" value="CUA97979.1"/>
    <property type="molecule type" value="Genomic_DNA"/>
</dbReference>
<keyword evidence="4" id="KW-1185">Reference proteome</keyword>
<dbReference type="InterPro" id="IPR023485">
    <property type="entry name" value="Ptyr_pPase"/>
</dbReference>
<dbReference type="PANTHER" id="PTHR43428:SF1">
    <property type="entry name" value="ARSENATE REDUCTASE"/>
    <property type="match status" value="1"/>
</dbReference>
<keyword evidence="1" id="KW-0059">Arsenical resistance</keyword>
<dbReference type="OrthoDB" id="9799372at2"/>
<evidence type="ECO:0000259" key="2">
    <source>
        <dbReference type="SMART" id="SM00226"/>
    </source>
</evidence>
<dbReference type="Gene3D" id="3.40.50.2300">
    <property type="match status" value="1"/>
</dbReference>
<evidence type="ECO:0000313" key="4">
    <source>
        <dbReference type="Proteomes" id="UP000183900"/>
    </source>
</evidence>
<proteinExistence type="predicted"/>
<dbReference type="SUPFAM" id="SSF52788">
    <property type="entry name" value="Phosphotyrosine protein phosphatases I"/>
    <property type="match status" value="1"/>
</dbReference>
<sequence>MTGPGSRPTAVLFACSMNAVRSPMAATIARSLFPGQVYVRSAGARKGERDPFVDAVMAEIGMDVSNHQPKTLEDLDESGFDLVITLSPEAHHKVLDLTRADAVDVEYWPTMDPTIVSGSRDQILDAYRGVRDQLMMKIKKRLGWTPPPSG</sequence>
<name>A0A0K6I498_9HYPH</name>
<accession>A0A0K6I498</accession>
<dbReference type="AlphaFoldDB" id="A0A0K6I498"/>
<dbReference type="Proteomes" id="UP000183900">
    <property type="component" value="Unassembled WGS sequence"/>
</dbReference>
<evidence type="ECO:0000313" key="3">
    <source>
        <dbReference type="EMBL" id="CUA97979.1"/>
    </source>
</evidence>
<evidence type="ECO:0000256" key="1">
    <source>
        <dbReference type="ARBA" id="ARBA00022849"/>
    </source>
</evidence>
<feature type="domain" description="Phosphotyrosine protein phosphatase I" evidence="2">
    <location>
        <begin position="9"/>
        <end position="144"/>
    </location>
</feature>
<dbReference type="RefSeq" id="WP_055456181.1">
    <property type="nucleotide sequence ID" value="NZ_CYHE01000008.1"/>
</dbReference>
<reference evidence="4" key="1">
    <citation type="submission" date="2015-08" db="EMBL/GenBank/DDBJ databases">
        <authorList>
            <person name="Varghese N."/>
        </authorList>
    </citation>
    <scope>NUCLEOTIDE SEQUENCE [LARGE SCALE GENOMIC DNA]</scope>
    <source>
        <strain evidence="4">DSM 23407</strain>
    </source>
</reference>